<evidence type="ECO:0000313" key="2">
    <source>
        <dbReference type="EMBL" id="OAK54011.1"/>
    </source>
</evidence>
<keyword evidence="1" id="KW-0175">Coiled coil</keyword>
<protein>
    <submittedName>
        <fullName evidence="2">HicB family toxin-antitoxin system</fullName>
    </submittedName>
</protein>
<accession>A0A177YEY7</accession>
<proteinExistence type="predicted"/>
<dbReference type="AlphaFoldDB" id="A0A177YEY7"/>
<sequence>MSKTYTVSITRDGKWWMIAVPELDALTQARRIDDVATAAKELIALETGVSLADVEIEQHIELEPGGEDLAARVADIKAQRARLSEEEARVKASTEAFAKQLAGAHVPVRDIGSLLGVTFQRASQLVNN</sequence>
<feature type="coiled-coil region" evidence="1">
    <location>
        <begin position="66"/>
        <end position="96"/>
    </location>
</feature>
<dbReference type="Proteomes" id="UP000077519">
    <property type="component" value="Unassembled WGS sequence"/>
</dbReference>
<evidence type="ECO:0000256" key="1">
    <source>
        <dbReference type="SAM" id="Coils"/>
    </source>
</evidence>
<organism evidence="2 3">
    <name type="scientific">Rhodococcoides kyotonense</name>
    <dbReference type="NCBI Taxonomy" id="398843"/>
    <lineage>
        <taxon>Bacteria</taxon>
        <taxon>Bacillati</taxon>
        <taxon>Actinomycetota</taxon>
        <taxon>Actinomycetes</taxon>
        <taxon>Mycobacteriales</taxon>
        <taxon>Nocardiaceae</taxon>
        <taxon>Rhodococcoides</taxon>
    </lineage>
</organism>
<comment type="caution">
    <text evidence="2">The sequence shown here is derived from an EMBL/GenBank/DDBJ whole genome shotgun (WGS) entry which is preliminary data.</text>
</comment>
<dbReference type="EMBL" id="LVHI01000013">
    <property type="protein sequence ID" value="OAK54011.1"/>
    <property type="molecule type" value="Genomic_DNA"/>
</dbReference>
<reference evidence="2 3" key="1">
    <citation type="submission" date="2016-03" db="EMBL/GenBank/DDBJ databases">
        <title>Genome sequence of Rhodococcus kyotonensis KB10.</title>
        <authorList>
            <person name="Jeong H."/>
            <person name="Hong C.E."/>
            <person name="Jo S.H."/>
            <person name="Park J.M."/>
        </authorList>
    </citation>
    <scope>NUCLEOTIDE SEQUENCE [LARGE SCALE GENOMIC DNA]</scope>
    <source>
        <strain evidence="2 3">KB10</strain>
    </source>
</reference>
<keyword evidence="3" id="KW-1185">Reference proteome</keyword>
<gene>
    <name evidence="2" type="ORF">A3K89_21120</name>
</gene>
<name>A0A177YEY7_9NOCA</name>
<evidence type="ECO:0000313" key="3">
    <source>
        <dbReference type="Proteomes" id="UP000077519"/>
    </source>
</evidence>
<dbReference type="RefSeq" id="WP_084423766.1">
    <property type="nucleotide sequence ID" value="NZ_LVHI01000013.1"/>
</dbReference>